<reference evidence="2 3" key="1">
    <citation type="submission" date="2019-07" db="EMBL/GenBank/DDBJ databases">
        <title>Whole genome shotgun sequence of Kocuria flava NBRC 107626.</title>
        <authorList>
            <person name="Hosoyama A."/>
            <person name="Uohara A."/>
            <person name="Ohji S."/>
            <person name="Ichikawa N."/>
        </authorList>
    </citation>
    <scope>NUCLEOTIDE SEQUENCE [LARGE SCALE GENOMIC DNA]</scope>
    <source>
        <strain evidence="2 3">NBRC 107626</strain>
    </source>
</reference>
<dbReference type="InterPro" id="IPR052189">
    <property type="entry name" value="L-asp_N-monooxygenase_NS-form"/>
</dbReference>
<dbReference type="InterPro" id="IPR038732">
    <property type="entry name" value="HpyO/CreE_NAD-binding"/>
</dbReference>
<dbReference type="InterPro" id="IPR036188">
    <property type="entry name" value="FAD/NAD-bd_sf"/>
</dbReference>
<name>A0ABQ0X9X3_9MICC</name>
<evidence type="ECO:0000313" key="2">
    <source>
        <dbReference type="EMBL" id="GEO92464.1"/>
    </source>
</evidence>
<feature type="domain" description="FAD-dependent urate hydroxylase HpyO/Asp monooxygenase CreE-like FAD/NAD(P)-binding" evidence="1">
    <location>
        <begin position="27"/>
        <end position="206"/>
    </location>
</feature>
<proteinExistence type="predicted"/>
<evidence type="ECO:0000259" key="1">
    <source>
        <dbReference type="Pfam" id="PF13454"/>
    </source>
</evidence>
<dbReference type="Proteomes" id="UP000321155">
    <property type="component" value="Unassembled WGS sequence"/>
</dbReference>
<evidence type="ECO:0000313" key="3">
    <source>
        <dbReference type="Proteomes" id="UP000321155"/>
    </source>
</evidence>
<protein>
    <submittedName>
        <fullName evidence="2">Adenylate cyclase</fullName>
    </submittedName>
</protein>
<sequence length="680" mass="73015">MRRPGARVDTLGGMSAAGGAGAERRVVVIGAGPRGLSAVERFAARSAATGTRVRLDVVDPFPPGPGHVWRTDQSPLYLMNTPSLFPTVVPDDGVLPVDPLPPLRGMSFERWRLAVVAGEITIDADDAAHLTRMTPRSYPSRRMYGVYLEWVLRTLREVLPPTAELHAHRAEAVGVHVRAQARHRYDVEISGGQNLPADAVVLALGHLDADLRPDQKELVDGAAEFGLDYRPPAVPADVHWDALPAGETVLVRGMGLNFCDVLAQVTEGRGGIYTQEGERMRYHPSGREPVIVAGSRRGVPYRAKGEFGGYYADGARPHHFTLEAVRALAARTRGKLSFDADLWPLIRKDAVRHYYAVLARTAPEAFETDPQRFLQELDAVLASGDDHPEGPWASRAEALVATAVVPGRNISAARLARPFEGVSFDSHDAFAAAVVHHLDRDVHGALAAEDDPVRMAIASLNASRTVLKAVLADIGIDDASWHDELRRSFEPFVEGLASGPPVLRIQQLAALARAGVVRFLGPDPQFRVDEEAGCFVGTSPWVQDEPVHARHLVEAMSPPNDVRRNISPLLTSMHREGLVRVRALDTVDGVATVPSTGLDVTAAPYRAVRVDGGAEPGVFVLGLQLSAVQWGVAIAAEAGASAELGARTLADADRVAEAVLAPRPVRSGPLPARPGALPTR</sequence>
<dbReference type="SUPFAM" id="SSF51905">
    <property type="entry name" value="FAD/NAD(P)-binding domain"/>
    <property type="match status" value="1"/>
</dbReference>
<comment type="caution">
    <text evidence="2">The sequence shown here is derived from an EMBL/GenBank/DDBJ whole genome shotgun (WGS) entry which is preliminary data.</text>
</comment>
<organism evidence="2 3">
    <name type="scientific">Kocuria flava</name>
    <dbReference type="NCBI Taxonomy" id="446860"/>
    <lineage>
        <taxon>Bacteria</taxon>
        <taxon>Bacillati</taxon>
        <taxon>Actinomycetota</taxon>
        <taxon>Actinomycetes</taxon>
        <taxon>Micrococcales</taxon>
        <taxon>Micrococcaceae</taxon>
        <taxon>Kocuria</taxon>
    </lineage>
</organism>
<dbReference type="Pfam" id="PF13454">
    <property type="entry name" value="NAD_binding_9"/>
    <property type="match status" value="1"/>
</dbReference>
<dbReference type="PANTHER" id="PTHR40254">
    <property type="entry name" value="BLR0577 PROTEIN"/>
    <property type="match status" value="1"/>
</dbReference>
<gene>
    <name evidence="2" type="ORF">KFL01_17700</name>
</gene>
<accession>A0ABQ0X9X3</accession>
<dbReference type="PANTHER" id="PTHR40254:SF1">
    <property type="entry name" value="BLR0577 PROTEIN"/>
    <property type="match status" value="1"/>
</dbReference>
<dbReference type="EMBL" id="BJZR01000045">
    <property type="protein sequence ID" value="GEO92464.1"/>
    <property type="molecule type" value="Genomic_DNA"/>
</dbReference>
<keyword evidence="3" id="KW-1185">Reference proteome</keyword>